<dbReference type="Proteomes" id="UP001567538">
    <property type="component" value="Unassembled WGS sequence"/>
</dbReference>
<comment type="cofactor">
    <cofactor evidence="6">
        <name>Zn(2+)</name>
        <dbReference type="ChEBI" id="CHEBI:29105"/>
    </cofactor>
    <text evidence="6">Binds 1 zinc ion per subunit.</text>
</comment>
<dbReference type="Pfam" id="PF01435">
    <property type="entry name" value="Peptidase_M48"/>
    <property type="match status" value="1"/>
</dbReference>
<dbReference type="PANTHER" id="PTHR10120">
    <property type="entry name" value="CAAX PRENYL PROTEASE 1"/>
    <property type="match status" value="1"/>
</dbReference>
<keyword evidence="1 6" id="KW-0645">Protease</keyword>
<dbReference type="AlphaFoldDB" id="A0ABD1GTA7"/>
<sequence length="354" mass="39005">MAAVSLSSPNFSVKLSPVSFRSSAAGRRLITFSAGFKLNQLKRGRRSGDFICRATASSVAIRDLDADDIRHPLDRQNTLILKAIPGLTEIGKALLGSVTEQVMLLENIGTSVLVSENQLPELHELMIEAASMLNLEAPDLYLRQSPVPNAYTLAISGKKPFVVVHTSLVELLSRKELQAVLAHELGHLKCDHGVWLTFANILTLGAYSVPGLGGFIAQQLEEQLFRWLRAAELTCDRAALLVARDPKVVISVLMKLAGGCPSMADQLNVDAFLEQARSYEKASSSPVGWYIRNAQTRQLSHPLPVLRAREIDEWSRRLAEDIRVFVQMIEGLNQGSISMNLYCKLLKCHRGLTP</sequence>
<comment type="caution">
    <text evidence="8">The sequence shown here is derived from an EMBL/GenBank/DDBJ whole genome shotgun (WGS) entry which is preliminary data.</text>
</comment>
<gene>
    <name evidence="8" type="primary">PGM48</name>
    <name evidence="8" type="ORF">AAHA92_23865</name>
</gene>
<evidence type="ECO:0000256" key="2">
    <source>
        <dbReference type="ARBA" id="ARBA00022723"/>
    </source>
</evidence>
<dbReference type="EMBL" id="JBEAFC010000008">
    <property type="protein sequence ID" value="KAL1547378.1"/>
    <property type="molecule type" value="Genomic_DNA"/>
</dbReference>
<evidence type="ECO:0000256" key="1">
    <source>
        <dbReference type="ARBA" id="ARBA00022670"/>
    </source>
</evidence>
<keyword evidence="2" id="KW-0479">Metal-binding</keyword>
<evidence type="ECO:0000313" key="9">
    <source>
        <dbReference type="Proteomes" id="UP001567538"/>
    </source>
</evidence>
<evidence type="ECO:0000256" key="6">
    <source>
        <dbReference type="RuleBase" id="RU003983"/>
    </source>
</evidence>
<proteinExistence type="inferred from homology"/>
<evidence type="ECO:0000313" key="8">
    <source>
        <dbReference type="EMBL" id="KAL1547378.1"/>
    </source>
</evidence>
<accession>A0ABD1GTA7</accession>
<comment type="similarity">
    <text evidence="6">Belongs to the peptidase M48 family.</text>
</comment>
<dbReference type="Gene3D" id="3.30.2010.10">
    <property type="entry name" value="Metalloproteases ('zincins'), catalytic domain"/>
    <property type="match status" value="1"/>
</dbReference>
<keyword evidence="4 6" id="KW-0862">Zinc</keyword>
<evidence type="ECO:0000256" key="4">
    <source>
        <dbReference type="ARBA" id="ARBA00022833"/>
    </source>
</evidence>
<keyword evidence="5 6" id="KW-0482">Metalloprotease</keyword>
<evidence type="ECO:0000259" key="7">
    <source>
        <dbReference type="Pfam" id="PF01435"/>
    </source>
</evidence>
<dbReference type="GO" id="GO:0004175">
    <property type="term" value="F:endopeptidase activity"/>
    <property type="evidence" value="ECO:0007669"/>
    <property type="project" value="UniProtKB-ARBA"/>
</dbReference>
<dbReference type="GO" id="GO:0046872">
    <property type="term" value="F:metal ion binding"/>
    <property type="evidence" value="ECO:0007669"/>
    <property type="project" value="UniProtKB-KW"/>
</dbReference>
<dbReference type="CDD" id="cd07325">
    <property type="entry name" value="M48_Ste24p_like"/>
    <property type="match status" value="1"/>
</dbReference>
<evidence type="ECO:0000256" key="5">
    <source>
        <dbReference type="ARBA" id="ARBA00023049"/>
    </source>
</evidence>
<dbReference type="GO" id="GO:0008237">
    <property type="term" value="F:metallopeptidase activity"/>
    <property type="evidence" value="ECO:0007669"/>
    <property type="project" value="UniProtKB-KW"/>
</dbReference>
<dbReference type="FunFam" id="3.30.2010.10:FF:000007">
    <property type="entry name" value="Peptidase M48 family protein"/>
    <property type="match status" value="1"/>
</dbReference>
<keyword evidence="3 6" id="KW-0378">Hydrolase</keyword>
<evidence type="ECO:0000256" key="3">
    <source>
        <dbReference type="ARBA" id="ARBA00022801"/>
    </source>
</evidence>
<dbReference type="GO" id="GO:0006508">
    <property type="term" value="P:proteolysis"/>
    <property type="evidence" value="ECO:0007669"/>
    <property type="project" value="UniProtKB-KW"/>
</dbReference>
<dbReference type="InterPro" id="IPR001915">
    <property type="entry name" value="Peptidase_M48"/>
</dbReference>
<protein>
    <submittedName>
        <fullName evidence="8">Plastoglobule-localized metallopeptidase 48, chloroplastic</fullName>
    </submittedName>
</protein>
<feature type="domain" description="Peptidase M48" evidence="7">
    <location>
        <begin position="120"/>
        <end position="314"/>
    </location>
</feature>
<keyword evidence="9" id="KW-1185">Reference proteome</keyword>
<reference evidence="8 9" key="1">
    <citation type="submission" date="2024-06" db="EMBL/GenBank/DDBJ databases">
        <title>A chromosome level genome sequence of Diviner's sage (Salvia divinorum).</title>
        <authorList>
            <person name="Ford S.A."/>
            <person name="Ro D.-K."/>
            <person name="Ness R.W."/>
            <person name="Phillips M.A."/>
        </authorList>
    </citation>
    <scope>NUCLEOTIDE SEQUENCE [LARGE SCALE GENOMIC DNA]</scope>
    <source>
        <strain evidence="8">SAF-2024a</strain>
        <tissue evidence="8">Leaf</tissue>
    </source>
</reference>
<organism evidence="8 9">
    <name type="scientific">Salvia divinorum</name>
    <name type="common">Maria pastora</name>
    <name type="synonym">Diviner's sage</name>
    <dbReference type="NCBI Taxonomy" id="28513"/>
    <lineage>
        <taxon>Eukaryota</taxon>
        <taxon>Viridiplantae</taxon>
        <taxon>Streptophyta</taxon>
        <taxon>Embryophyta</taxon>
        <taxon>Tracheophyta</taxon>
        <taxon>Spermatophyta</taxon>
        <taxon>Magnoliopsida</taxon>
        <taxon>eudicotyledons</taxon>
        <taxon>Gunneridae</taxon>
        <taxon>Pentapetalae</taxon>
        <taxon>asterids</taxon>
        <taxon>lamiids</taxon>
        <taxon>Lamiales</taxon>
        <taxon>Lamiaceae</taxon>
        <taxon>Nepetoideae</taxon>
        <taxon>Mentheae</taxon>
        <taxon>Salviinae</taxon>
        <taxon>Salvia</taxon>
        <taxon>Salvia subgen. Calosphace</taxon>
    </lineage>
</organism>
<name>A0ABD1GTA7_SALDI</name>